<gene>
    <name evidence="7" type="ORF">G9C98_005317</name>
</gene>
<feature type="domain" description="Glycoside hydrolase 35 catalytic" evidence="4">
    <location>
        <begin position="53"/>
        <end position="154"/>
    </location>
</feature>
<feature type="signal peptide" evidence="3">
    <location>
        <begin position="1"/>
        <end position="22"/>
    </location>
</feature>
<dbReference type="InterPro" id="IPR026283">
    <property type="entry name" value="B-gal_1-like"/>
</dbReference>
<sequence length="581" mass="65725">MLTFFNIFLSLTLGVFLNNVTGDYSPAIYKQDKINGTVPPQRYSFEVDYENNEFLLDGKPFRYVSGSFHYFRTPKAYWRDRLRKIRAAGLNSISTYVEWSLHQPKPNVWHWTGEADIVSFLTIAQEEDLFVLLRPGPYICAERDLGGLPPWLMSLVPDIQMHGIYDKALRCGVVSGAYATIDFGASTNVLSNFNLMRKYQPSGPLVNSEYYSGWLTHWEESFQRVQTEIFVNTLKQMLALNASVNIYMFYGGTNFGFTAGANGGDKYWPQITSYDYDAPLTEAGDPTDKYYAIRQALSEFFALPNLPLPTVSPKGNYGSILLDPIMPLFAREAQQLFASSVADYSITPPTFEKLQQSYGFVLYETHYSPRTRDPSILRANVADRGLVYVDNYLSGSLSRTLKIDNLVLQNPYGKSLKILVENQGHLNFGNIIQDWKGIFNVTINNERIINWNATGFPLDTMPSMKNFSSIEIPTGNLVNGPVFLRSTFTIKNNPPLDTYLNTAGWGKGVAFLNGHNIGRYWPQTGPQVTLYVPGVFLKIGENELVVLELEYVADNMKMKFQTIADLGFTQNYTLNIQPDNN</sequence>
<dbReference type="PANTHER" id="PTHR23421">
    <property type="entry name" value="BETA-GALACTOSIDASE RELATED"/>
    <property type="match status" value="1"/>
</dbReference>
<feature type="domain" description="Glycoside hydrolase 35 catalytic" evidence="4">
    <location>
        <begin position="167"/>
        <end position="298"/>
    </location>
</feature>
<organism evidence="7 8">
    <name type="scientific">Cotesia typhae</name>
    <dbReference type="NCBI Taxonomy" id="2053667"/>
    <lineage>
        <taxon>Eukaryota</taxon>
        <taxon>Metazoa</taxon>
        <taxon>Ecdysozoa</taxon>
        <taxon>Arthropoda</taxon>
        <taxon>Hexapoda</taxon>
        <taxon>Insecta</taxon>
        <taxon>Pterygota</taxon>
        <taxon>Neoptera</taxon>
        <taxon>Endopterygota</taxon>
        <taxon>Hymenoptera</taxon>
        <taxon>Apocrita</taxon>
        <taxon>Ichneumonoidea</taxon>
        <taxon>Braconidae</taxon>
        <taxon>Microgastrinae</taxon>
        <taxon>Cotesia</taxon>
    </lineage>
</organism>
<accession>A0A8J5RAD7</accession>
<keyword evidence="3" id="KW-0732">Signal</keyword>
<proteinExistence type="predicted"/>
<evidence type="ECO:0000259" key="4">
    <source>
        <dbReference type="Pfam" id="PF01301"/>
    </source>
</evidence>
<dbReference type="AlphaFoldDB" id="A0A8J5RAD7"/>
<reference evidence="7" key="1">
    <citation type="submission" date="2020-03" db="EMBL/GenBank/DDBJ databases">
        <authorList>
            <person name="Chebbi M.A."/>
            <person name="Drezen J.M."/>
        </authorList>
    </citation>
    <scope>NUCLEOTIDE SEQUENCE</scope>
    <source>
        <tissue evidence="7">Whole body</tissue>
    </source>
</reference>
<keyword evidence="2" id="KW-0326">Glycosidase</keyword>
<dbReference type="PIRSF" id="PIRSF006336">
    <property type="entry name" value="B-gal"/>
    <property type="match status" value="1"/>
</dbReference>
<keyword evidence="8" id="KW-1185">Reference proteome</keyword>
<evidence type="ECO:0008006" key="9">
    <source>
        <dbReference type="Google" id="ProtNLM"/>
    </source>
</evidence>
<evidence type="ECO:0000313" key="8">
    <source>
        <dbReference type="Proteomes" id="UP000729913"/>
    </source>
</evidence>
<dbReference type="OrthoDB" id="1657402at2759"/>
<evidence type="ECO:0000256" key="1">
    <source>
        <dbReference type="ARBA" id="ARBA00022801"/>
    </source>
</evidence>
<feature type="domain" description="Beta-galactosidase 1-like first all-beta" evidence="5">
    <location>
        <begin position="348"/>
        <end position="454"/>
    </location>
</feature>
<evidence type="ECO:0000259" key="6">
    <source>
        <dbReference type="Pfam" id="PF21467"/>
    </source>
</evidence>
<evidence type="ECO:0000313" key="7">
    <source>
        <dbReference type="EMBL" id="KAG8042682.1"/>
    </source>
</evidence>
<name>A0A8J5RAD7_9HYME</name>
<protein>
    <recommendedName>
        <fullName evidence="9">Beta-galactosidase</fullName>
    </recommendedName>
</protein>
<dbReference type="InterPro" id="IPR048913">
    <property type="entry name" value="BetaGal_gal-bd"/>
</dbReference>
<dbReference type="Pfam" id="PF01301">
    <property type="entry name" value="Glyco_hydro_35"/>
    <property type="match status" value="2"/>
</dbReference>
<evidence type="ECO:0000256" key="2">
    <source>
        <dbReference type="ARBA" id="ARBA00023295"/>
    </source>
</evidence>
<dbReference type="GO" id="GO:0004553">
    <property type="term" value="F:hydrolase activity, hydrolyzing O-glycosyl compounds"/>
    <property type="evidence" value="ECO:0007669"/>
    <property type="project" value="InterPro"/>
</dbReference>
<dbReference type="GO" id="GO:0005975">
    <property type="term" value="P:carbohydrate metabolic process"/>
    <property type="evidence" value="ECO:0007669"/>
    <property type="project" value="InterPro"/>
</dbReference>
<dbReference type="EMBL" id="JAAOIC020000002">
    <property type="protein sequence ID" value="KAG8042682.1"/>
    <property type="molecule type" value="Genomic_DNA"/>
</dbReference>
<feature type="domain" description="Beta-galactosidase galactose-binding" evidence="6">
    <location>
        <begin position="481"/>
        <end position="542"/>
    </location>
</feature>
<feature type="chain" id="PRO_5035207692" description="Beta-galactosidase" evidence="3">
    <location>
        <begin position="23"/>
        <end position="581"/>
    </location>
</feature>
<dbReference type="InterPro" id="IPR031330">
    <property type="entry name" value="Gly_Hdrlase_35_cat"/>
</dbReference>
<evidence type="ECO:0000259" key="5">
    <source>
        <dbReference type="Pfam" id="PF21317"/>
    </source>
</evidence>
<keyword evidence="1" id="KW-0378">Hydrolase</keyword>
<evidence type="ECO:0000256" key="3">
    <source>
        <dbReference type="SAM" id="SignalP"/>
    </source>
</evidence>
<dbReference type="Pfam" id="PF21467">
    <property type="entry name" value="BetaGal_gal-bd"/>
    <property type="match status" value="1"/>
</dbReference>
<dbReference type="InterPro" id="IPR048912">
    <property type="entry name" value="BetaGal1-like_ABD1"/>
</dbReference>
<dbReference type="Pfam" id="PF21317">
    <property type="entry name" value="BetaGal_ABD_1"/>
    <property type="match status" value="1"/>
</dbReference>
<dbReference type="InterPro" id="IPR001944">
    <property type="entry name" value="Glycoside_Hdrlase_35"/>
</dbReference>
<reference evidence="7" key="2">
    <citation type="submission" date="2021-04" db="EMBL/GenBank/DDBJ databases">
        <title>Genome-wide patterns of bracovirus chromosomal integration into multiple host tissues during parasitism.</title>
        <authorList>
            <person name="Chebbi M.A.C."/>
        </authorList>
    </citation>
    <scope>NUCLEOTIDE SEQUENCE</scope>
    <source>
        <tissue evidence="7">Whole body</tissue>
    </source>
</reference>
<dbReference type="Proteomes" id="UP000729913">
    <property type="component" value="Unassembled WGS sequence"/>
</dbReference>
<comment type="caution">
    <text evidence="7">The sequence shown here is derived from an EMBL/GenBank/DDBJ whole genome shotgun (WGS) entry which is preliminary data.</text>
</comment>